<keyword evidence="2" id="KW-1185">Reference proteome</keyword>
<dbReference type="EnsemblBacteria" id="AAL64039">
    <property type="protein sequence ID" value="AAL64039"/>
    <property type="gene ID" value="PAE2222a"/>
</dbReference>
<sequence length="39" mass="4477">MPVSCLITEKWKFSAGRSAYGVYIRPESPLHQVVRINDK</sequence>
<dbReference type="EMBL" id="AE009441">
    <property type="protein sequence ID" value="AAL64039.1"/>
    <property type="molecule type" value="Genomic_DNA"/>
</dbReference>
<dbReference type="InParanoid" id="Q8ZVL7"/>
<name>Q8ZVL7_PYRAE</name>
<dbReference type="KEGG" id="pai:PAE2222a"/>
<evidence type="ECO:0000313" key="2">
    <source>
        <dbReference type="Proteomes" id="UP000002439"/>
    </source>
</evidence>
<gene>
    <name evidence="1" type="ordered locus">PAE2222a</name>
</gene>
<dbReference type="Proteomes" id="UP000002439">
    <property type="component" value="Chromosome"/>
</dbReference>
<reference evidence="1 2" key="1">
    <citation type="journal article" date="2002" name="Proc. Natl. Acad. Sci. U.S.A.">
        <title>Genome sequence of the hyperthermophilic crenarchaeon Pyrobaculum aerophilum.</title>
        <authorList>
            <person name="Fitz-Gibbon S.T."/>
            <person name="Ladner H."/>
            <person name="Kim U.J."/>
            <person name="Stetter K.O."/>
            <person name="Simon M.I."/>
            <person name="Miller J.H."/>
        </authorList>
    </citation>
    <scope>NUCLEOTIDE SEQUENCE [LARGE SCALE GENOMIC DNA]</scope>
    <source>
        <strain evidence="2">ATCC 51768 / DSM 7523 / JCM 9630 / CIP 104966 / NBRC 100827 / IM2</strain>
    </source>
</reference>
<dbReference type="HOGENOM" id="CLU_3302872_0_0_2"/>
<proteinExistence type="predicted"/>
<accession>Q8ZVL7</accession>
<protein>
    <recommendedName>
        <fullName evidence="3">PaREP2a</fullName>
    </recommendedName>
</protein>
<evidence type="ECO:0008006" key="3">
    <source>
        <dbReference type="Google" id="ProtNLM"/>
    </source>
</evidence>
<evidence type="ECO:0000313" key="1">
    <source>
        <dbReference type="EMBL" id="AAL64039.1"/>
    </source>
</evidence>
<organism evidence="1 2">
    <name type="scientific">Pyrobaculum aerophilum (strain ATCC 51768 / DSM 7523 / JCM 9630 / CIP 104966 / NBRC 100827 / IM2)</name>
    <dbReference type="NCBI Taxonomy" id="178306"/>
    <lineage>
        <taxon>Archaea</taxon>
        <taxon>Thermoproteota</taxon>
        <taxon>Thermoprotei</taxon>
        <taxon>Thermoproteales</taxon>
        <taxon>Thermoproteaceae</taxon>
        <taxon>Pyrobaculum</taxon>
    </lineage>
</organism>
<dbReference type="AlphaFoldDB" id="Q8ZVL7"/>